<keyword evidence="2" id="KW-1185">Reference proteome</keyword>
<dbReference type="GeneID" id="19169258"/>
<organism evidence="1 2">
    <name type="scientific">Capronia epimyces CBS 606.96</name>
    <dbReference type="NCBI Taxonomy" id="1182542"/>
    <lineage>
        <taxon>Eukaryota</taxon>
        <taxon>Fungi</taxon>
        <taxon>Dikarya</taxon>
        <taxon>Ascomycota</taxon>
        <taxon>Pezizomycotina</taxon>
        <taxon>Eurotiomycetes</taxon>
        <taxon>Chaetothyriomycetidae</taxon>
        <taxon>Chaetothyriales</taxon>
        <taxon>Herpotrichiellaceae</taxon>
        <taxon>Capronia</taxon>
    </lineage>
</organism>
<evidence type="ECO:0000313" key="1">
    <source>
        <dbReference type="EMBL" id="EXJ84473.1"/>
    </source>
</evidence>
<protein>
    <recommendedName>
        <fullName evidence="3">DUF1308 domain-containing protein</fullName>
    </recommendedName>
</protein>
<proteinExistence type="predicted"/>
<dbReference type="AlphaFoldDB" id="W9XW79"/>
<dbReference type="eggNOG" id="ENOG502RZS8">
    <property type="taxonomic scope" value="Eukaryota"/>
</dbReference>
<dbReference type="EMBL" id="AMGY01000004">
    <property type="protein sequence ID" value="EXJ84473.1"/>
    <property type="molecule type" value="Genomic_DNA"/>
</dbReference>
<dbReference type="RefSeq" id="XP_007733458.1">
    <property type="nucleotide sequence ID" value="XM_007735268.1"/>
</dbReference>
<sequence>MLSCEKSVAVNRVIGSADLLDCLQRRALTLLDELEAYHACLRSRNIFQEVELRVFKRGVESEVKSLERIKQTVAFSGGDGHNPDHLRAREDEATPQLHALRSSNLPFYEAVWGIAKSSQGVTALSKRIYARPKGRITQDMEHNNQAQNNEPLEIKRLAKKGVLVDVIAENGLEWIKISTVTERRLLFEMAKEGWESYTNSSDEDGMDDNDIGEAGRIGKLELVRVAEDLRLASHGVRVQFQHPHIRFVLPNVREGVLPDVDAFIADLRATGAVVQCGMTAQPRENMKVDIDFDRLLPAPVTPYLTDTINIDCTILLALISDISHLPRQHLTRIFADNTYNKAILRQINTEELSPLVPTEIYPILSGRSLECTAQAALRMREIAQCMGTSSERIRADLILGEGVYKGQSASKLRQAWSEHTTHAVPSEIRFPIKIVDFNAQELLSSSSRILSRSEDSGLFPSSIADRATQIMGMSPINVSVFLYGWARRIVTLTSNRVAATGLLRTINEILDQSEHDELDGDGADTSFIGPQIYICKTARSLLGKVRSKGEEVAPIKHPLPAPVPI</sequence>
<dbReference type="Proteomes" id="UP000019478">
    <property type="component" value="Unassembled WGS sequence"/>
</dbReference>
<name>W9XW79_9EURO</name>
<dbReference type="STRING" id="1182542.W9XW79"/>
<dbReference type="PANTHER" id="PTHR13379:SF0">
    <property type="entry name" value="UPF0415 PROTEIN C7ORF25"/>
    <property type="match status" value="1"/>
</dbReference>
<evidence type="ECO:0008006" key="3">
    <source>
        <dbReference type="Google" id="ProtNLM"/>
    </source>
</evidence>
<dbReference type="HOGENOM" id="CLU_033444_1_0_1"/>
<reference evidence="1 2" key="1">
    <citation type="submission" date="2013-03" db="EMBL/GenBank/DDBJ databases">
        <title>The Genome Sequence of Capronia epimyces CBS 606.96.</title>
        <authorList>
            <consortium name="The Broad Institute Genomics Platform"/>
            <person name="Cuomo C."/>
            <person name="de Hoog S."/>
            <person name="Gorbushina A."/>
            <person name="Walker B."/>
            <person name="Young S.K."/>
            <person name="Zeng Q."/>
            <person name="Gargeya S."/>
            <person name="Fitzgerald M."/>
            <person name="Haas B."/>
            <person name="Abouelleil A."/>
            <person name="Allen A.W."/>
            <person name="Alvarado L."/>
            <person name="Arachchi H.M."/>
            <person name="Berlin A.M."/>
            <person name="Chapman S.B."/>
            <person name="Gainer-Dewar J."/>
            <person name="Goldberg J."/>
            <person name="Griggs A."/>
            <person name="Gujja S."/>
            <person name="Hansen M."/>
            <person name="Howarth C."/>
            <person name="Imamovic A."/>
            <person name="Ireland A."/>
            <person name="Larimer J."/>
            <person name="McCowan C."/>
            <person name="Murphy C."/>
            <person name="Pearson M."/>
            <person name="Poon T.W."/>
            <person name="Priest M."/>
            <person name="Roberts A."/>
            <person name="Saif S."/>
            <person name="Shea T."/>
            <person name="Sisk P."/>
            <person name="Sykes S."/>
            <person name="Wortman J."/>
            <person name="Nusbaum C."/>
            <person name="Birren B."/>
        </authorList>
    </citation>
    <scope>NUCLEOTIDE SEQUENCE [LARGE SCALE GENOMIC DNA]</scope>
    <source>
        <strain evidence="1 2">CBS 606.96</strain>
    </source>
</reference>
<gene>
    <name evidence="1" type="ORF">A1O3_05141</name>
</gene>
<dbReference type="OrthoDB" id="441890at2759"/>
<comment type="caution">
    <text evidence="1">The sequence shown here is derived from an EMBL/GenBank/DDBJ whole genome shotgun (WGS) entry which is preliminary data.</text>
</comment>
<dbReference type="PANTHER" id="PTHR13379">
    <property type="entry name" value="UNCHARACTERIZED DUF1308"/>
    <property type="match status" value="1"/>
</dbReference>
<evidence type="ECO:0000313" key="2">
    <source>
        <dbReference type="Proteomes" id="UP000019478"/>
    </source>
</evidence>
<accession>W9XW79</accession>